<gene>
    <name evidence="2" type="ORF">HJG59_008824</name>
</gene>
<evidence type="ECO:0000256" key="1">
    <source>
        <dbReference type="SAM" id="Phobius"/>
    </source>
</evidence>
<sequence length="138" mass="14489">MVVHSPIVLVLPRPTRDRCSLRVCILYFNLENSIGQEEEVWDGGVGVFPARGIYLFALQCCLGGVVGTCVLAGLAKGLSPGPRRPVSGVGRGLQTVPGCRGPAVGGGSPCPGDRVSRLRPAGENLLLLCRHRGLTVFA</sequence>
<keyword evidence="1" id="KW-0472">Membrane</keyword>
<dbReference type="Proteomes" id="UP000550707">
    <property type="component" value="Unassembled WGS sequence"/>
</dbReference>
<name>A0A7J8EF02_MOLMO</name>
<comment type="caution">
    <text evidence="2">The sequence shown here is derived from an EMBL/GenBank/DDBJ whole genome shotgun (WGS) entry which is preliminary data.</text>
</comment>
<dbReference type="InParanoid" id="A0A7J8EF02"/>
<evidence type="ECO:0000313" key="3">
    <source>
        <dbReference type="Proteomes" id="UP000550707"/>
    </source>
</evidence>
<organism evidence="2 3">
    <name type="scientific">Molossus molossus</name>
    <name type="common">Pallas' mastiff bat</name>
    <name type="synonym">Vespertilio molossus</name>
    <dbReference type="NCBI Taxonomy" id="27622"/>
    <lineage>
        <taxon>Eukaryota</taxon>
        <taxon>Metazoa</taxon>
        <taxon>Chordata</taxon>
        <taxon>Craniata</taxon>
        <taxon>Vertebrata</taxon>
        <taxon>Euteleostomi</taxon>
        <taxon>Mammalia</taxon>
        <taxon>Eutheria</taxon>
        <taxon>Laurasiatheria</taxon>
        <taxon>Chiroptera</taxon>
        <taxon>Yangochiroptera</taxon>
        <taxon>Molossidae</taxon>
        <taxon>Molossus</taxon>
    </lineage>
</organism>
<proteinExistence type="predicted"/>
<dbReference type="EMBL" id="JACASF010000014">
    <property type="protein sequence ID" value="KAF6433749.1"/>
    <property type="molecule type" value="Genomic_DNA"/>
</dbReference>
<accession>A0A7J8EF02</accession>
<keyword evidence="1" id="KW-0812">Transmembrane</keyword>
<keyword evidence="3" id="KW-1185">Reference proteome</keyword>
<keyword evidence="1" id="KW-1133">Transmembrane helix</keyword>
<dbReference type="AlphaFoldDB" id="A0A7J8EF02"/>
<protein>
    <submittedName>
        <fullName evidence="2">Uncharacterized protein</fullName>
    </submittedName>
</protein>
<evidence type="ECO:0000313" key="2">
    <source>
        <dbReference type="EMBL" id="KAF6433749.1"/>
    </source>
</evidence>
<reference evidence="2 3" key="1">
    <citation type="journal article" date="2020" name="Nature">
        <title>Six reference-quality genomes reveal evolution of bat adaptations.</title>
        <authorList>
            <person name="Jebb D."/>
            <person name="Huang Z."/>
            <person name="Pippel M."/>
            <person name="Hughes G.M."/>
            <person name="Lavrichenko K."/>
            <person name="Devanna P."/>
            <person name="Winkler S."/>
            <person name="Jermiin L.S."/>
            <person name="Skirmuntt E.C."/>
            <person name="Katzourakis A."/>
            <person name="Burkitt-Gray L."/>
            <person name="Ray D.A."/>
            <person name="Sullivan K.A.M."/>
            <person name="Roscito J.G."/>
            <person name="Kirilenko B.M."/>
            <person name="Davalos L.M."/>
            <person name="Corthals A.P."/>
            <person name="Power M.L."/>
            <person name="Jones G."/>
            <person name="Ransome R.D."/>
            <person name="Dechmann D.K.N."/>
            <person name="Locatelli A.G."/>
            <person name="Puechmaille S.J."/>
            <person name="Fedrigo O."/>
            <person name="Jarvis E.D."/>
            <person name="Hiller M."/>
            <person name="Vernes S.C."/>
            <person name="Myers E.W."/>
            <person name="Teeling E.C."/>
        </authorList>
    </citation>
    <scope>NUCLEOTIDE SEQUENCE [LARGE SCALE GENOMIC DNA]</scope>
    <source>
        <strain evidence="2">MMolMol1</strain>
        <tissue evidence="2">Muscle</tissue>
    </source>
</reference>
<feature type="transmembrane region" description="Helical" evidence="1">
    <location>
        <begin position="53"/>
        <end position="75"/>
    </location>
</feature>